<gene>
    <name evidence="2" type="ORF">PV09_00522</name>
</gene>
<accession>A0A0D1Z6J2</accession>
<dbReference type="AlphaFoldDB" id="A0A0D1Z6J2"/>
<dbReference type="HOGENOM" id="CLU_1094994_0_0_1"/>
<feature type="region of interest" description="Disordered" evidence="1">
    <location>
        <begin position="227"/>
        <end position="254"/>
    </location>
</feature>
<protein>
    <submittedName>
        <fullName evidence="2">Uncharacterized protein</fullName>
    </submittedName>
</protein>
<dbReference type="RefSeq" id="XP_016218426.1">
    <property type="nucleotide sequence ID" value="XM_016353273.1"/>
</dbReference>
<organism evidence="2 3">
    <name type="scientific">Verruconis gallopava</name>
    <dbReference type="NCBI Taxonomy" id="253628"/>
    <lineage>
        <taxon>Eukaryota</taxon>
        <taxon>Fungi</taxon>
        <taxon>Dikarya</taxon>
        <taxon>Ascomycota</taxon>
        <taxon>Pezizomycotina</taxon>
        <taxon>Dothideomycetes</taxon>
        <taxon>Pleosporomycetidae</taxon>
        <taxon>Venturiales</taxon>
        <taxon>Sympoventuriaceae</taxon>
        <taxon>Verruconis</taxon>
    </lineage>
</organism>
<feature type="region of interest" description="Disordered" evidence="1">
    <location>
        <begin position="120"/>
        <end position="153"/>
    </location>
</feature>
<evidence type="ECO:0000313" key="2">
    <source>
        <dbReference type="EMBL" id="KIW08557.1"/>
    </source>
</evidence>
<name>A0A0D1Z6J2_9PEZI</name>
<feature type="compositionally biased region" description="Basic and acidic residues" evidence="1">
    <location>
        <begin position="244"/>
        <end position="254"/>
    </location>
</feature>
<dbReference type="InParanoid" id="A0A0D1Z6J2"/>
<evidence type="ECO:0000313" key="3">
    <source>
        <dbReference type="Proteomes" id="UP000053259"/>
    </source>
</evidence>
<sequence>MTSNRHSENGFSMTQDQIFITDVGTDTKDNAFFWLSIGRYVYDCSWNEVTIRALEREIDPDAMMSPVILRGYLWKTVPTRYWQVYDGHQLGPLPSQPGLDERMSDIYYGDNITRQISPTTNALAVQQTKRRPSGRRDLPEHPNGRSNRHHLFRRSEFCEGSRRRVGNSPSKTEHCLTRQPSVDGLFSPRACQNETLEILDKASAPVKEESKPEYVVESTDHVRKCFMGPDSGVDLSSDEDDSDFCDKDSEIDSP</sequence>
<feature type="compositionally biased region" description="Basic and acidic residues" evidence="1">
    <location>
        <begin position="134"/>
        <end position="143"/>
    </location>
</feature>
<proteinExistence type="predicted"/>
<dbReference type="EMBL" id="KN847530">
    <property type="protein sequence ID" value="KIW08557.1"/>
    <property type="molecule type" value="Genomic_DNA"/>
</dbReference>
<reference evidence="2 3" key="1">
    <citation type="submission" date="2015-01" db="EMBL/GenBank/DDBJ databases">
        <title>The Genome Sequence of Ochroconis gallopava CBS43764.</title>
        <authorList>
            <consortium name="The Broad Institute Genomics Platform"/>
            <person name="Cuomo C."/>
            <person name="de Hoog S."/>
            <person name="Gorbushina A."/>
            <person name="Stielow B."/>
            <person name="Teixiera M."/>
            <person name="Abouelleil A."/>
            <person name="Chapman S.B."/>
            <person name="Priest M."/>
            <person name="Young S.K."/>
            <person name="Wortman J."/>
            <person name="Nusbaum C."/>
            <person name="Birren B."/>
        </authorList>
    </citation>
    <scope>NUCLEOTIDE SEQUENCE [LARGE SCALE GENOMIC DNA]</scope>
    <source>
        <strain evidence="2 3">CBS 43764</strain>
    </source>
</reference>
<keyword evidence="3" id="KW-1185">Reference proteome</keyword>
<dbReference type="GeneID" id="27308495"/>
<dbReference type="VEuPathDB" id="FungiDB:PV09_00522"/>
<dbReference type="Proteomes" id="UP000053259">
    <property type="component" value="Unassembled WGS sequence"/>
</dbReference>
<evidence type="ECO:0000256" key="1">
    <source>
        <dbReference type="SAM" id="MobiDB-lite"/>
    </source>
</evidence>